<evidence type="ECO:0000256" key="2">
    <source>
        <dbReference type="SAM" id="MobiDB-lite"/>
    </source>
</evidence>
<reference evidence="3" key="2">
    <citation type="submission" date="2019-06" db="EMBL/GenBank/DDBJ databases">
        <title>Genomics analysis of Aphanomyces spp. identifies a new class of oomycete effector associated with host adaptation.</title>
        <authorList>
            <person name="Gaulin E."/>
        </authorList>
    </citation>
    <scope>NUCLEOTIDE SEQUENCE</scope>
    <source>
        <strain evidence="3">CBS 578.67</strain>
    </source>
</reference>
<keyword evidence="5" id="KW-1185">Reference proteome</keyword>
<evidence type="ECO:0000313" key="4">
    <source>
        <dbReference type="EMBL" id="VFT94297.1"/>
    </source>
</evidence>
<dbReference type="AlphaFoldDB" id="A0A485L8Q9"/>
<name>A0A485L8Q9_9STRA</name>
<reference evidence="4 5" key="1">
    <citation type="submission" date="2019-03" db="EMBL/GenBank/DDBJ databases">
        <authorList>
            <person name="Gaulin E."/>
            <person name="Dumas B."/>
        </authorList>
    </citation>
    <scope>NUCLEOTIDE SEQUENCE [LARGE SCALE GENOMIC DNA]</scope>
    <source>
        <strain evidence="4">CBS 568.67</strain>
    </source>
</reference>
<proteinExistence type="predicted"/>
<organism evidence="4 5">
    <name type="scientific">Aphanomyces stellatus</name>
    <dbReference type="NCBI Taxonomy" id="120398"/>
    <lineage>
        <taxon>Eukaryota</taxon>
        <taxon>Sar</taxon>
        <taxon>Stramenopiles</taxon>
        <taxon>Oomycota</taxon>
        <taxon>Saprolegniomycetes</taxon>
        <taxon>Saprolegniales</taxon>
        <taxon>Verrucalvaceae</taxon>
        <taxon>Aphanomyces</taxon>
    </lineage>
</organism>
<evidence type="ECO:0000256" key="1">
    <source>
        <dbReference type="SAM" id="Coils"/>
    </source>
</evidence>
<feature type="compositionally biased region" description="Polar residues" evidence="2">
    <location>
        <begin position="1"/>
        <end position="21"/>
    </location>
</feature>
<dbReference type="EMBL" id="VJMH01006185">
    <property type="protein sequence ID" value="KAF0691181.1"/>
    <property type="molecule type" value="Genomic_DNA"/>
</dbReference>
<keyword evidence="1" id="KW-0175">Coiled coil</keyword>
<evidence type="ECO:0000313" key="5">
    <source>
        <dbReference type="Proteomes" id="UP000332933"/>
    </source>
</evidence>
<accession>A0A485L8Q9</accession>
<feature type="coiled-coil region" evidence="1">
    <location>
        <begin position="257"/>
        <end position="284"/>
    </location>
</feature>
<feature type="compositionally biased region" description="Polar residues" evidence="2">
    <location>
        <begin position="28"/>
        <end position="37"/>
    </location>
</feature>
<dbReference type="EMBL" id="CAADRA010006206">
    <property type="protein sequence ID" value="VFT94297.1"/>
    <property type="molecule type" value="Genomic_DNA"/>
</dbReference>
<sequence>MPQQSNPETSSPTQHGSTPTTRAYPRLSPQTRATSLPSIHPTKFLNVASPLSTLARPAPSVKQIWWSAKHKKERLFTSFYAHHPQAFAPSSPSHLPLPADDEAAEISTFFQHQQRALLQGPAVVKDTTPFRRCDGKDEAFTVVPAKRLAKLERLEQYLQEEETRLQAQCVWTFHDTPISARMPIQFVVVAVNSILDTTIADAAARWLHHDSRTFTLPDRLATAIQHTTKHLAHFDHVARVNKSLKQAMRPHQQLHALVTTQANLRSLELEAAEHRETFAMHREDALQHAHAAWTQAVARKADYTTYIQFALEFQPLSELDFNATAMPGLLYERRLRAGCRRLERFYRHFGPLRRAKKHAAVLCIQSHLRGATARGKYRPVLRFRVQVREAFFTRHFRAWHVWATRVARTKRIMRAVLATQQRSCFSLWQQFVVDRRREKEAKVRLALANMLQTKSQVVFRAWRRFARTRRRADQLFEKAIVHARGYYFRTWRAGMQAAQLARRQLRCCVRLQSRWRTHRATVSVDHMYTCSPRAL</sequence>
<protein>
    <submittedName>
        <fullName evidence="4">Aste57867_17544 protein</fullName>
    </submittedName>
</protein>
<dbReference type="PROSITE" id="PS50096">
    <property type="entry name" value="IQ"/>
    <property type="match status" value="1"/>
</dbReference>
<dbReference type="Proteomes" id="UP000332933">
    <property type="component" value="Unassembled WGS sequence"/>
</dbReference>
<gene>
    <name evidence="4" type="primary">Aste57867_17544</name>
    <name evidence="3" type="ORF">As57867_017484</name>
    <name evidence="4" type="ORF">ASTE57867_17544</name>
</gene>
<evidence type="ECO:0000313" key="3">
    <source>
        <dbReference type="EMBL" id="KAF0691181.1"/>
    </source>
</evidence>
<feature type="region of interest" description="Disordered" evidence="2">
    <location>
        <begin position="1"/>
        <end position="39"/>
    </location>
</feature>
<dbReference type="OrthoDB" id="71205at2759"/>